<dbReference type="InterPro" id="IPR013525">
    <property type="entry name" value="ABC2_TM"/>
</dbReference>
<name>A0A1M5Y1A3_9GAMM</name>
<dbReference type="PANTHER" id="PTHR30294:SF47">
    <property type="entry name" value="INNER MEMBRANE TRANSPORT PERMEASE YHHJ"/>
    <property type="match status" value="1"/>
</dbReference>
<comment type="subcellular location">
    <subcellularLocation>
        <location evidence="1">Cell membrane</location>
        <topology evidence="1">Multi-pass membrane protein</topology>
    </subcellularLocation>
</comment>
<feature type="domain" description="ABC-2 type transporter transmembrane" evidence="7">
    <location>
        <begin position="13"/>
        <end position="196"/>
    </location>
</feature>
<proteinExistence type="predicted"/>
<feature type="transmembrane region" description="Helical" evidence="6">
    <location>
        <begin position="174"/>
        <end position="195"/>
    </location>
</feature>
<feature type="transmembrane region" description="Helical" evidence="6">
    <location>
        <begin position="136"/>
        <end position="154"/>
    </location>
</feature>
<protein>
    <submittedName>
        <fullName evidence="8">ABC-2 type transport system permease protein</fullName>
    </submittedName>
</protein>
<dbReference type="EMBL" id="FQXG01000006">
    <property type="protein sequence ID" value="SHI05782.1"/>
    <property type="molecule type" value="Genomic_DNA"/>
</dbReference>
<evidence type="ECO:0000256" key="6">
    <source>
        <dbReference type="SAM" id="Phobius"/>
    </source>
</evidence>
<feature type="transmembrane region" description="Helical" evidence="6">
    <location>
        <begin position="323"/>
        <end position="340"/>
    </location>
</feature>
<evidence type="ECO:0000256" key="3">
    <source>
        <dbReference type="ARBA" id="ARBA00022692"/>
    </source>
</evidence>
<gene>
    <name evidence="8" type="ORF">SAMN02745129_3892</name>
</gene>
<feature type="transmembrane region" description="Helical" evidence="6">
    <location>
        <begin position="12"/>
        <end position="29"/>
    </location>
</feature>
<dbReference type="Gene3D" id="3.40.1710.10">
    <property type="entry name" value="abc type-2 transporter like domain"/>
    <property type="match status" value="1"/>
</dbReference>
<keyword evidence="4 6" id="KW-1133">Transmembrane helix</keyword>
<organism evidence="8 9">
    <name type="scientific">Ferrimonas marina</name>
    <dbReference type="NCBI Taxonomy" id="299255"/>
    <lineage>
        <taxon>Bacteria</taxon>
        <taxon>Pseudomonadati</taxon>
        <taxon>Pseudomonadota</taxon>
        <taxon>Gammaproteobacteria</taxon>
        <taxon>Alteromonadales</taxon>
        <taxon>Ferrimonadaceae</taxon>
        <taxon>Ferrimonas</taxon>
    </lineage>
</organism>
<dbReference type="OrthoDB" id="9803577at2"/>
<dbReference type="Pfam" id="PF12698">
    <property type="entry name" value="ABC2_membrane_3"/>
    <property type="match status" value="1"/>
</dbReference>
<evidence type="ECO:0000256" key="4">
    <source>
        <dbReference type="ARBA" id="ARBA00022989"/>
    </source>
</evidence>
<sequence>MAWLRRDPWQAFILLLAAPLTVALLYSIFSVRTPTALPVAWLDEDHSVLSRQLGRQLEASPAIRLQGVADNNEAKAALAQGQVYAVVRIPPGFTAAVQRQQPTQLDVRYNGQYLLLARRLATPLQQAMGSALQQQGGLALAAAGVPAVAVAAQISPVQLQLTALNNRAMDYADFLIPALALAVWQVVLLFAVLNLCQRPPWPAKRALVGVLAWLWLMGGLGLWAMRDLLLLPEGAPLWPLWLGLLPLMVPIATLALLLVRSGREAVQLVSTGAAFLTPAMTYMGVTMPTADMPVAAQWWAGLIPSSHYLPLLQSFRGVGEADWLSLWPLLLPMPLMLWLWSKL</sequence>
<evidence type="ECO:0000256" key="1">
    <source>
        <dbReference type="ARBA" id="ARBA00004651"/>
    </source>
</evidence>
<feature type="transmembrane region" description="Helical" evidence="6">
    <location>
        <begin position="266"/>
        <end position="285"/>
    </location>
</feature>
<dbReference type="Proteomes" id="UP000184268">
    <property type="component" value="Unassembled WGS sequence"/>
</dbReference>
<evidence type="ECO:0000256" key="2">
    <source>
        <dbReference type="ARBA" id="ARBA00022475"/>
    </source>
</evidence>
<evidence type="ECO:0000259" key="7">
    <source>
        <dbReference type="Pfam" id="PF12698"/>
    </source>
</evidence>
<evidence type="ECO:0000313" key="8">
    <source>
        <dbReference type="EMBL" id="SHI05782.1"/>
    </source>
</evidence>
<feature type="transmembrane region" description="Helical" evidence="6">
    <location>
        <begin position="237"/>
        <end position="259"/>
    </location>
</feature>
<dbReference type="GO" id="GO:0140359">
    <property type="term" value="F:ABC-type transporter activity"/>
    <property type="evidence" value="ECO:0007669"/>
    <property type="project" value="InterPro"/>
</dbReference>
<keyword evidence="3 6" id="KW-0812">Transmembrane</keyword>
<keyword evidence="9" id="KW-1185">Reference proteome</keyword>
<dbReference type="InterPro" id="IPR051449">
    <property type="entry name" value="ABC-2_transporter_component"/>
</dbReference>
<accession>A0A1M5Y1A3</accession>
<keyword evidence="2" id="KW-1003">Cell membrane</keyword>
<dbReference type="GO" id="GO:0005886">
    <property type="term" value="C:plasma membrane"/>
    <property type="evidence" value="ECO:0007669"/>
    <property type="project" value="UniProtKB-SubCell"/>
</dbReference>
<keyword evidence="5 6" id="KW-0472">Membrane</keyword>
<dbReference type="RefSeq" id="WP_067662752.1">
    <property type="nucleotide sequence ID" value="NZ_FQXG01000006.1"/>
</dbReference>
<dbReference type="STRING" id="299255.SAMN02745129_3892"/>
<reference evidence="8 9" key="1">
    <citation type="submission" date="2016-11" db="EMBL/GenBank/DDBJ databases">
        <authorList>
            <person name="Jaros S."/>
            <person name="Januszkiewicz K."/>
            <person name="Wedrychowicz H."/>
        </authorList>
    </citation>
    <scope>NUCLEOTIDE SEQUENCE [LARGE SCALE GENOMIC DNA]</scope>
    <source>
        <strain evidence="8 9">DSM 16917</strain>
    </source>
</reference>
<evidence type="ECO:0000256" key="5">
    <source>
        <dbReference type="ARBA" id="ARBA00023136"/>
    </source>
</evidence>
<feature type="transmembrane region" description="Helical" evidence="6">
    <location>
        <begin position="207"/>
        <end position="225"/>
    </location>
</feature>
<evidence type="ECO:0000313" key="9">
    <source>
        <dbReference type="Proteomes" id="UP000184268"/>
    </source>
</evidence>
<dbReference type="PANTHER" id="PTHR30294">
    <property type="entry name" value="MEMBRANE COMPONENT OF ABC TRANSPORTER YHHJ-RELATED"/>
    <property type="match status" value="1"/>
</dbReference>
<dbReference type="AlphaFoldDB" id="A0A1M5Y1A3"/>